<evidence type="ECO:0000313" key="2">
    <source>
        <dbReference type="Proteomes" id="UP000003490"/>
    </source>
</evidence>
<accession>A7VTN2</accession>
<evidence type="ECO:0000313" key="1">
    <source>
        <dbReference type="EMBL" id="EDO61528.1"/>
    </source>
</evidence>
<gene>
    <name evidence="1" type="ORF">CLOLEP_01925</name>
</gene>
<proteinExistence type="predicted"/>
<dbReference type="AlphaFoldDB" id="A7VTN2"/>
<comment type="caution">
    <text evidence="1">The sequence shown here is derived from an EMBL/GenBank/DDBJ whole genome shotgun (WGS) entry which is preliminary data.</text>
</comment>
<dbReference type="Proteomes" id="UP000003490">
    <property type="component" value="Unassembled WGS sequence"/>
</dbReference>
<sequence>MAGQYAEILLGPGTGCFLKGNRTISALLTLLSGNGL</sequence>
<organism evidence="1 2">
    <name type="scientific">[Clostridium] leptum DSM 753</name>
    <dbReference type="NCBI Taxonomy" id="428125"/>
    <lineage>
        <taxon>Bacteria</taxon>
        <taxon>Bacillati</taxon>
        <taxon>Bacillota</taxon>
        <taxon>Clostridia</taxon>
        <taxon>Eubacteriales</taxon>
        <taxon>Oscillospiraceae</taxon>
        <taxon>Oscillospiraceae incertae sedis</taxon>
    </lineage>
</organism>
<protein>
    <submittedName>
        <fullName evidence="1">Uncharacterized protein</fullName>
    </submittedName>
</protein>
<dbReference type="EMBL" id="ABCB02000018">
    <property type="protein sequence ID" value="EDO61528.1"/>
    <property type="molecule type" value="Genomic_DNA"/>
</dbReference>
<dbReference type="HOGENOM" id="CLU_3355459_0_0_9"/>
<reference evidence="1 2" key="2">
    <citation type="submission" date="2007-08" db="EMBL/GenBank/DDBJ databases">
        <authorList>
            <person name="Fulton L."/>
            <person name="Clifton S."/>
            <person name="Fulton B."/>
            <person name="Xu J."/>
            <person name="Minx P."/>
            <person name="Pepin K.H."/>
            <person name="Johnson M."/>
            <person name="Thiruvilangam P."/>
            <person name="Bhonagiri V."/>
            <person name="Nash W.E."/>
            <person name="Wang C."/>
            <person name="Mardis E.R."/>
            <person name="Wilson R.K."/>
        </authorList>
    </citation>
    <scope>NUCLEOTIDE SEQUENCE [LARGE SCALE GENOMIC DNA]</scope>
    <source>
        <strain evidence="1 2">DSM 753</strain>
    </source>
</reference>
<name>A7VTN2_9FIRM</name>
<reference evidence="1 2" key="1">
    <citation type="submission" date="2007-08" db="EMBL/GenBank/DDBJ databases">
        <title>Draft genome sequence of Clostridium leptum (DSM 753).</title>
        <authorList>
            <person name="Sudarsanam P."/>
            <person name="Ley R."/>
            <person name="Guruge J."/>
            <person name="Turnbaugh P.J."/>
            <person name="Mahowald M."/>
            <person name="Liep D."/>
            <person name="Gordon J."/>
        </authorList>
    </citation>
    <scope>NUCLEOTIDE SEQUENCE [LARGE SCALE GENOMIC DNA]</scope>
    <source>
        <strain evidence="1 2">DSM 753</strain>
    </source>
</reference>